<gene>
    <name evidence="2" type="ORF">GUL26_27590</name>
</gene>
<sequence length="84" mass="9447">MKICKKLHLALDNAAHAVAVAPEVHSHYKDPPPTSCDNIRYWILAFIDGLIGDLPLHILRCKFSALKQKAAAHLRALLHQFNQK</sequence>
<accession>A0A1V0M659</accession>
<dbReference type="RefSeq" id="WP_019438022.1">
    <property type="nucleotide sequence ID" value="NZ_BSAL01000001.1"/>
</dbReference>
<geneLocation type="plasmid" evidence="1">
    <name>pJB37</name>
</geneLocation>
<reference evidence="1" key="1">
    <citation type="submission" date="2017-01" db="EMBL/GenBank/DDBJ databases">
        <title>Complete nucleotide sequence of an IncP-2 blaVIM-2-harboring megaplasmid from Pseudomonas aeruginosa.</title>
        <authorList>
            <person name="Botelho J."/>
            <person name="Grosso F."/>
            <person name="Mabrouk A."/>
            <person name="Peixe L."/>
        </authorList>
    </citation>
    <scope>NUCLEOTIDE SEQUENCE</scope>
    <source>
        <strain evidence="1">FFUP_PS_37</strain>
        <plasmid evidence="1">pJB37</plasmid>
    </source>
</reference>
<dbReference type="Proteomes" id="UP000644192">
    <property type="component" value="Unassembled WGS sequence"/>
</dbReference>
<evidence type="ECO:0000313" key="2">
    <source>
        <dbReference type="EMBL" id="MZZ16033.1"/>
    </source>
</evidence>
<dbReference type="GeneID" id="93444988"/>
<dbReference type="AlphaFoldDB" id="A0A1V0M659"/>
<dbReference type="EMBL" id="WXZT01000024">
    <property type="protein sequence ID" value="MZZ16033.1"/>
    <property type="molecule type" value="Genomic_DNA"/>
</dbReference>
<dbReference type="EMBL" id="KY494864">
    <property type="protein sequence ID" value="ARD70385.1"/>
    <property type="molecule type" value="Genomic_DNA"/>
</dbReference>
<organism evidence="1">
    <name type="scientific">Pseudomonas aeruginosa</name>
    <dbReference type="NCBI Taxonomy" id="287"/>
    <lineage>
        <taxon>Bacteria</taxon>
        <taxon>Pseudomonadati</taxon>
        <taxon>Pseudomonadota</taxon>
        <taxon>Gammaproteobacteria</taxon>
        <taxon>Pseudomonadales</taxon>
        <taxon>Pseudomonadaceae</taxon>
        <taxon>Pseudomonas</taxon>
    </lineage>
</organism>
<name>A0A1V0M659_PSEAI</name>
<reference evidence="2" key="2">
    <citation type="submission" date="2020-01" db="EMBL/GenBank/DDBJ databases">
        <title>Bacteria Cultured from War Wounds Associated with the Conflict in Eastern Ukraine.</title>
        <authorList>
            <person name="Snesrud E."/>
            <person name="Galac M.R."/>
            <person name="Mc Gann P."/>
            <person name="Valentine K."/>
            <person name="Viacheslav K."/>
        </authorList>
    </citation>
    <scope>NUCLEOTIDE SEQUENCE</scope>
    <source>
        <strain evidence="2">VNMU148</strain>
    </source>
</reference>
<protein>
    <submittedName>
        <fullName evidence="1">Uncharacterized protein</fullName>
    </submittedName>
</protein>
<proteinExistence type="predicted"/>
<evidence type="ECO:0000313" key="1">
    <source>
        <dbReference type="EMBL" id="ARD70385.1"/>
    </source>
</evidence>
<keyword evidence="1" id="KW-0614">Plasmid</keyword>